<reference evidence="11 13" key="1">
    <citation type="journal article" date="2010" name="BMC Genomics">
        <title>Combination of measures distinguishes pre-miRNAs from other stem-loops in the genome of the newly sequenced Anopheles darlingi.</title>
        <authorList>
            <person name="Mendes N.D."/>
            <person name="Freitas A.T."/>
            <person name="Vasconcelos A.T."/>
            <person name="Sagot M.F."/>
        </authorList>
    </citation>
    <scope>NUCLEOTIDE SEQUENCE</scope>
</reference>
<dbReference type="Gene3D" id="3.80.10.10">
    <property type="entry name" value="Ribonuclease Inhibitor"/>
    <property type="match status" value="2"/>
</dbReference>
<reference evidence="11" key="3">
    <citation type="journal article" date="2013" name="Nucleic Acids Res.">
        <title>The genome of Anopheles darlingi, the main neotropical malaria vector.</title>
        <authorList>
            <person name="Marinotti O."/>
            <person name="Cerqueira G.C."/>
            <person name="de Almeida L.G."/>
            <person name="Ferro M.I."/>
            <person name="Loreto E.L."/>
            <person name="Zaha A."/>
            <person name="Teixeira S.M."/>
            <person name="Wespiser A.R."/>
            <person name="Almeida E Silva A."/>
            <person name="Schlindwein A.D."/>
            <person name="Pacheco A.C."/>
            <person name="Silva A.L."/>
            <person name="Graveley B.R."/>
            <person name="Walenz B.P."/>
            <person name="Lima Bde A."/>
            <person name="Ribeiro C.A."/>
            <person name="Nunes-Silva C.G."/>
            <person name="de Carvalho C.R."/>
            <person name="Soares C.M."/>
            <person name="de Menezes C.B."/>
            <person name="Matiolli C."/>
            <person name="Caffrey D."/>
            <person name="Araujo D.A."/>
            <person name="de Oliveira D.M."/>
            <person name="Golenbock D."/>
            <person name="Grisard E.C."/>
            <person name="Fantinatti-Garboggini F."/>
            <person name="de Carvalho F.M."/>
            <person name="Barcellos F.G."/>
            <person name="Prosdocimi F."/>
            <person name="May G."/>
            <person name="Azevedo Junior G.M."/>
            <person name="Guimaraes G.M."/>
            <person name="Goldman G.H."/>
            <person name="Padilha I.Q."/>
            <person name="Batista Jda S."/>
            <person name="Ferro J.A."/>
            <person name="Ribeiro J.M."/>
            <person name="Fietto J.L."/>
            <person name="Dabbas K.M."/>
            <person name="Cerdeira L."/>
            <person name="Agnez-Lima L.F."/>
            <person name="Brocchi M."/>
            <person name="de Carvalho M.O."/>
            <person name="Teixeira Mde M."/>
            <person name="Diniz Maia Mde M."/>
            <person name="Goldman M.H."/>
            <person name="Cruz Schneider M.P."/>
            <person name="Felipe M.S."/>
            <person name="Hungria M."/>
            <person name="Nicolas M.F."/>
            <person name="Pereira M."/>
            <person name="Montes M.A."/>
            <person name="Cantao M.E."/>
            <person name="Vincentz M."/>
            <person name="Rafael M.S."/>
            <person name="Silverman N."/>
            <person name="Stoco P.H."/>
            <person name="Souza R.C."/>
            <person name="Vicentini R."/>
            <person name="Gazzinelli R.T."/>
            <person name="Neves Rde O."/>
            <person name="Silva R."/>
            <person name="Astolfi-Filho S."/>
            <person name="Maciel T.E."/>
            <person name="Urmenyi T.P."/>
            <person name="Tadei W.P."/>
            <person name="Camargo E.P."/>
            <person name="de Vasconcelos A.T."/>
        </authorList>
    </citation>
    <scope>NUCLEOTIDE SEQUENCE</scope>
</reference>
<dbReference type="HOGENOM" id="CLU_343954_0_0_1"/>
<dbReference type="InterPro" id="IPR003591">
    <property type="entry name" value="Leu-rich_rpt_typical-subtyp"/>
</dbReference>
<dbReference type="FunCoup" id="W5JE78">
    <property type="interactions" value="65"/>
</dbReference>
<sequence length="823" mass="89234">MLVHARMLYGIAIAIVVTSLRPSKQPKRTRSIQENREIDKLSENALVTMERVTGRGSGATTPSRREWVSSEQWDVTNNANYCYENELRNAELPRNNNGVLDDPVLEGAGQSVTLSPPHARMKLSGRPEQQQQHTQSVTDRPVSLTSASASMHQCTTSTTKRTTTTTTTTATTTATAVLSVAALWLGLLLCLGAIVPPVDGCPAEVCVCKWKGGKQTVECGGRALNRLPDGMDPGTQVLNFSSNGLTILQSERFKRMDLINLQKIYLARNQLVKIHDRAFRGLTNLVELDLSDNMLSEVPSETFADYSALMRLSLSGNPIRALRTSGFKHLSYLTTLELSNCQVELVEDEAFIGMDNLEWLRLDGNRITTIRGAHVLPASLHGINLQSNRWHCDCQLTDIHTWLNRFNVPQREEIKCTSPPRLAGETVKSLPLDDLACLPIITPETSYREIAEGRNISLDCRISATPEPSIAWLFQGQVLLNESLLVPNLHLYYYIDDVDGEKHSELFIYNINVEDNGTYSCVAENSAGRVQTNYTLHVIVKEEPVVEQVTFSEEYFLVIVGASAAIGFLLFLILCVIVCRCARTGRRRTALNGKKGVPGRGSKSGPDGQCGTGGGILGGGVGGATNQKCASITNHADLHGGHEPLTAAKMNGMLGGLGGPGGPGGGGGIGGDGMGVGGPQDIVLYLNTNPNQLDKSSAAAVLSNMTAMAQFCSPPSARSYQDQNPDLINDAESGQNKTRPRPPDTLESDLGEKDSDEQSSVQDGGSEASYVQGPYYPPPSVGLGPRGPRFIASGMATLPRGGQQQHQHQQQHQQQQHQQQQQH</sequence>
<feature type="region of interest" description="Disordered" evidence="7">
    <location>
        <begin position="108"/>
        <end position="160"/>
    </location>
</feature>
<dbReference type="InterPro" id="IPR001611">
    <property type="entry name" value="Leu-rich_rpt"/>
</dbReference>
<feature type="compositionally biased region" description="Low complexity" evidence="7">
    <location>
        <begin position="803"/>
        <end position="823"/>
    </location>
</feature>
<evidence type="ECO:0000256" key="9">
    <source>
        <dbReference type="SAM" id="SignalP"/>
    </source>
</evidence>
<feature type="compositionally biased region" description="Polar residues" evidence="7">
    <location>
        <begin position="127"/>
        <end position="154"/>
    </location>
</feature>
<dbReference type="eggNOG" id="KOG0619">
    <property type="taxonomic scope" value="Eukaryota"/>
</dbReference>
<feature type="domain" description="Ig-like" evidence="10">
    <location>
        <begin position="439"/>
        <end position="537"/>
    </location>
</feature>
<keyword evidence="3" id="KW-0677">Repeat</keyword>
<gene>
    <name evidence="11" type="ORF">AND_005639</name>
</gene>
<evidence type="ECO:0000256" key="8">
    <source>
        <dbReference type="SAM" id="Phobius"/>
    </source>
</evidence>
<dbReference type="FunFam" id="3.80.10.10:FF:000082">
    <property type="entry name" value="Leucine-rich repeat-containing 24"/>
    <property type="match status" value="1"/>
</dbReference>
<dbReference type="SMART" id="SM00369">
    <property type="entry name" value="LRR_TYP"/>
    <property type="match status" value="5"/>
</dbReference>
<dbReference type="Pfam" id="PF07679">
    <property type="entry name" value="I-set"/>
    <property type="match status" value="1"/>
</dbReference>
<dbReference type="EMBL" id="ADMH02001400">
    <property type="protein sequence ID" value="ETN62662.1"/>
    <property type="molecule type" value="Genomic_DNA"/>
</dbReference>
<dbReference type="SMART" id="SM00409">
    <property type="entry name" value="IG"/>
    <property type="match status" value="1"/>
</dbReference>
<name>W5JE78_ANODA</name>
<evidence type="ECO:0000313" key="13">
    <source>
        <dbReference type="Proteomes" id="UP000000673"/>
    </source>
</evidence>
<dbReference type="FunFam" id="2.60.40.10:FF:000032">
    <property type="entry name" value="palladin isoform X1"/>
    <property type="match status" value="1"/>
</dbReference>
<feature type="transmembrane region" description="Helical" evidence="8">
    <location>
        <begin position="555"/>
        <end position="579"/>
    </location>
</feature>
<dbReference type="Gene3D" id="2.60.40.10">
    <property type="entry name" value="Immunoglobulins"/>
    <property type="match status" value="1"/>
</dbReference>
<feature type="region of interest" description="Disordered" evidence="7">
    <location>
        <begin position="651"/>
        <end position="673"/>
    </location>
</feature>
<keyword evidence="4" id="KW-1015">Disulfide bond</keyword>
<dbReference type="InterPro" id="IPR003599">
    <property type="entry name" value="Ig_sub"/>
</dbReference>
<protein>
    <submittedName>
        <fullName evidence="11">Kek1</fullName>
    </submittedName>
</protein>
<proteinExistence type="predicted"/>
<dbReference type="SMART" id="SM00082">
    <property type="entry name" value="LRRCT"/>
    <property type="match status" value="1"/>
</dbReference>
<feature type="region of interest" description="Disordered" evidence="7">
    <location>
        <begin position="713"/>
        <end position="823"/>
    </location>
</feature>
<feature type="compositionally biased region" description="Gly residues" evidence="7">
    <location>
        <begin position="653"/>
        <end position="673"/>
    </location>
</feature>
<dbReference type="STRING" id="43151.W5JE78"/>
<dbReference type="GO" id="GO:0071944">
    <property type="term" value="C:cell periphery"/>
    <property type="evidence" value="ECO:0007669"/>
    <property type="project" value="UniProtKB-ARBA"/>
</dbReference>
<dbReference type="InterPro" id="IPR003598">
    <property type="entry name" value="Ig_sub2"/>
</dbReference>
<dbReference type="PROSITE" id="PS51450">
    <property type="entry name" value="LRR"/>
    <property type="match status" value="2"/>
</dbReference>
<keyword evidence="8" id="KW-0472">Membrane</keyword>
<dbReference type="Pfam" id="PF13855">
    <property type="entry name" value="LRR_8"/>
    <property type="match status" value="2"/>
</dbReference>
<feature type="region of interest" description="Disordered" evidence="7">
    <location>
        <begin position="590"/>
        <end position="609"/>
    </location>
</feature>
<evidence type="ECO:0000256" key="2">
    <source>
        <dbReference type="ARBA" id="ARBA00022729"/>
    </source>
</evidence>
<dbReference type="SMART" id="SM00408">
    <property type="entry name" value="IGc2"/>
    <property type="match status" value="1"/>
</dbReference>
<organism evidence="11">
    <name type="scientific">Anopheles darlingi</name>
    <name type="common">Mosquito</name>
    <dbReference type="NCBI Taxonomy" id="43151"/>
    <lineage>
        <taxon>Eukaryota</taxon>
        <taxon>Metazoa</taxon>
        <taxon>Ecdysozoa</taxon>
        <taxon>Arthropoda</taxon>
        <taxon>Hexapoda</taxon>
        <taxon>Insecta</taxon>
        <taxon>Pterygota</taxon>
        <taxon>Neoptera</taxon>
        <taxon>Endopterygota</taxon>
        <taxon>Diptera</taxon>
        <taxon>Nematocera</taxon>
        <taxon>Culicoidea</taxon>
        <taxon>Culicidae</taxon>
        <taxon>Anophelinae</taxon>
        <taxon>Anopheles</taxon>
    </lineage>
</organism>
<dbReference type="InterPro" id="IPR013783">
    <property type="entry name" value="Ig-like_fold"/>
</dbReference>
<dbReference type="VEuPathDB" id="VectorBase:ADAC005639"/>
<keyword evidence="8" id="KW-1133">Transmembrane helix</keyword>
<keyword evidence="1" id="KW-0433">Leucine-rich repeat</keyword>
<evidence type="ECO:0000256" key="4">
    <source>
        <dbReference type="ARBA" id="ARBA00023157"/>
    </source>
</evidence>
<reference evidence="12" key="4">
    <citation type="submission" date="2015-06" db="UniProtKB">
        <authorList>
            <consortium name="EnsemblMetazoa"/>
        </authorList>
    </citation>
    <scope>IDENTIFICATION</scope>
</reference>
<dbReference type="InterPro" id="IPR032675">
    <property type="entry name" value="LRR_dom_sf"/>
</dbReference>
<keyword evidence="8" id="KW-0812">Transmembrane</keyword>
<dbReference type="PROSITE" id="PS50835">
    <property type="entry name" value="IG_LIKE"/>
    <property type="match status" value="1"/>
</dbReference>
<dbReference type="PANTHER" id="PTHR24366">
    <property type="entry name" value="IG(IMMUNOGLOBULIN) AND LRR(LEUCINE RICH REPEAT) DOMAINS"/>
    <property type="match status" value="1"/>
</dbReference>
<reference evidence="11" key="2">
    <citation type="submission" date="2010-05" db="EMBL/GenBank/DDBJ databases">
        <authorList>
            <person name="Almeida L.G."/>
            <person name="Nicolas M.F."/>
            <person name="Souza R.C."/>
            <person name="Vasconcelos A.T.R."/>
        </authorList>
    </citation>
    <scope>NUCLEOTIDE SEQUENCE</scope>
</reference>
<evidence type="ECO:0000256" key="5">
    <source>
        <dbReference type="ARBA" id="ARBA00023180"/>
    </source>
</evidence>
<dbReference type="SUPFAM" id="SSF52058">
    <property type="entry name" value="L domain-like"/>
    <property type="match status" value="1"/>
</dbReference>
<evidence type="ECO:0000256" key="1">
    <source>
        <dbReference type="ARBA" id="ARBA00022614"/>
    </source>
</evidence>
<keyword evidence="6" id="KW-0393">Immunoglobulin domain</keyword>
<evidence type="ECO:0000256" key="3">
    <source>
        <dbReference type="ARBA" id="ARBA00022737"/>
    </source>
</evidence>
<dbReference type="InterPro" id="IPR036179">
    <property type="entry name" value="Ig-like_dom_sf"/>
</dbReference>
<keyword evidence="5" id="KW-0325">Glycoprotein</keyword>
<feature type="compositionally biased region" description="Polar residues" evidence="7">
    <location>
        <begin position="716"/>
        <end position="737"/>
    </location>
</feature>
<feature type="compositionally biased region" description="Acidic residues" evidence="7">
    <location>
        <begin position="746"/>
        <end position="757"/>
    </location>
</feature>
<feature type="signal peptide" evidence="9">
    <location>
        <begin position="1"/>
        <end position="19"/>
    </location>
</feature>
<dbReference type="VEuPathDB" id="VectorBase:ADAR2_010131"/>
<dbReference type="EnsemblMetazoa" id="ADAC005639-RA">
    <property type="protein sequence ID" value="ADAC005639-PA"/>
    <property type="gene ID" value="ADAC005639"/>
</dbReference>
<dbReference type="AlphaFoldDB" id="W5JE78"/>
<accession>W5JE78</accession>
<evidence type="ECO:0000313" key="11">
    <source>
        <dbReference type="EMBL" id="ETN62662.1"/>
    </source>
</evidence>
<keyword evidence="2 9" id="KW-0732">Signal</keyword>
<dbReference type="Proteomes" id="UP000000673">
    <property type="component" value="Unassembled WGS sequence"/>
</dbReference>
<evidence type="ECO:0000313" key="12">
    <source>
        <dbReference type="EnsemblMetazoa" id="ADAC005639-PA"/>
    </source>
</evidence>
<dbReference type="SUPFAM" id="SSF48726">
    <property type="entry name" value="Immunoglobulin"/>
    <property type="match status" value="1"/>
</dbReference>
<feature type="chain" id="PRO_5010155272" evidence="9">
    <location>
        <begin position="20"/>
        <end position="823"/>
    </location>
</feature>
<keyword evidence="13" id="KW-1185">Reference proteome</keyword>
<evidence type="ECO:0000256" key="6">
    <source>
        <dbReference type="ARBA" id="ARBA00023319"/>
    </source>
</evidence>
<dbReference type="InterPro" id="IPR000483">
    <property type="entry name" value="Cys-rich_flank_reg_C"/>
</dbReference>
<dbReference type="InterPro" id="IPR013098">
    <property type="entry name" value="Ig_I-set"/>
</dbReference>
<dbReference type="PANTHER" id="PTHR24366:SF151">
    <property type="entry name" value="KEKKON 2"/>
    <property type="match status" value="1"/>
</dbReference>
<evidence type="ECO:0000256" key="7">
    <source>
        <dbReference type="SAM" id="MobiDB-lite"/>
    </source>
</evidence>
<dbReference type="InterPro" id="IPR007110">
    <property type="entry name" value="Ig-like_dom"/>
</dbReference>
<evidence type="ECO:0000259" key="10">
    <source>
        <dbReference type="PROSITE" id="PS50835"/>
    </source>
</evidence>